<sequence length="478" mass="51510">MPHENKHTGDADKLVQADTVQGGVHFHDHRTRVRRRTWLVVLVCVLGLVTASAVVLIRFQQAPSTGVAPGQAQPRGAGVPHGEEPATSDEAFVRAGDCPAPAAPARKSDQGRLFNFMRTNDDTVVQNNQTADFERSRWIGIGGRAQGQPVAACGANDRMVVLAIAEGELKMHSEITEHDGESFNSPEAPRWNAVPAPRGSGGLVGVPAAVRDAQGALAIVAKGNNGSVWERRQNQPDAGWIELPRPVDDDPAIPAEDDPSIVLDSENRLRVFTAARGEARAYTQEPGSRTWQRSADQPGTIDDPASDIRTTPSVSQDGSGCLHLFAVTGTGTIARTKENDCSDATWGDWTDMGMGHSGNRFVQESPITTRGPDDDIVVFAVDSAHELFESRQDLGAEGEWKPWTTHDDVVQHLVAVTPDIQDKLVAHGLGADDDGNVSLWVQNQDPESEAGDWTEWSRRISGAGVLHSDPNCIPQEEC</sequence>
<evidence type="ECO:0000313" key="4">
    <source>
        <dbReference type="EMBL" id="MBE9375396.1"/>
    </source>
</evidence>
<dbReference type="Gene3D" id="2.120.10.70">
    <property type="entry name" value="Fucose-specific lectin"/>
    <property type="match status" value="1"/>
</dbReference>
<evidence type="ECO:0000256" key="2">
    <source>
        <dbReference type="SAM" id="Phobius"/>
    </source>
</evidence>
<comment type="caution">
    <text evidence="4">The sequence shown here is derived from an EMBL/GenBank/DDBJ whole genome shotgun (WGS) entry which is preliminary data.</text>
</comment>
<dbReference type="Pfam" id="PF26607">
    <property type="entry name" value="DUF8189"/>
    <property type="match status" value="1"/>
</dbReference>
<keyword evidence="5" id="KW-1185">Reference proteome</keyword>
<feature type="compositionally biased region" description="Polar residues" evidence="1">
    <location>
        <begin position="308"/>
        <end position="318"/>
    </location>
</feature>
<feature type="transmembrane region" description="Helical" evidence="2">
    <location>
        <begin position="38"/>
        <end position="59"/>
    </location>
</feature>
<reference evidence="4" key="1">
    <citation type="submission" date="2020-10" db="EMBL/GenBank/DDBJ databases">
        <title>Diversity and distribution of actinomycetes associated with coral in the coast of Hainan.</title>
        <authorList>
            <person name="Li F."/>
        </authorList>
    </citation>
    <scope>NUCLEOTIDE SEQUENCE</scope>
    <source>
        <strain evidence="4">HNM0983</strain>
    </source>
</reference>
<keyword evidence="2" id="KW-0472">Membrane</keyword>
<feature type="compositionally biased region" description="Polar residues" evidence="1">
    <location>
        <begin position="285"/>
        <end position="297"/>
    </location>
</feature>
<feature type="region of interest" description="Disordered" evidence="1">
    <location>
        <begin position="64"/>
        <end position="85"/>
    </location>
</feature>
<evidence type="ECO:0000259" key="3">
    <source>
        <dbReference type="Pfam" id="PF26607"/>
    </source>
</evidence>
<proteinExistence type="predicted"/>
<dbReference type="InterPro" id="IPR058502">
    <property type="entry name" value="PLL-like_beta-prop"/>
</dbReference>
<keyword evidence="2" id="KW-1133">Transmembrane helix</keyword>
<evidence type="ECO:0000313" key="5">
    <source>
        <dbReference type="Proteomes" id="UP000598360"/>
    </source>
</evidence>
<dbReference type="Proteomes" id="UP000598360">
    <property type="component" value="Unassembled WGS sequence"/>
</dbReference>
<keyword evidence="2" id="KW-0812">Transmembrane</keyword>
<feature type="region of interest" description="Disordered" evidence="1">
    <location>
        <begin position="281"/>
        <end position="319"/>
    </location>
</feature>
<accession>A0A929FY54</accession>
<protein>
    <recommendedName>
        <fullName evidence="3">PLL-like beta propeller domain-containing protein</fullName>
    </recommendedName>
</protein>
<feature type="domain" description="PLL-like beta propeller" evidence="3">
    <location>
        <begin position="110"/>
        <end position="352"/>
    </location>
</feature>
<evidence type="ECO:0000256" key="1">
    <source>
        <dbReference type="SAM" id="MobiDB-lite"/>
    </source>
</evidence>
<gene>
    <name evidence="4" type="ORF">IQ251_13165</name>
</gene>
<name>A0A929FY54_9PSEU</name>
<dbReference type="EMBL" id="JADEYC010000020">
    <property type="protein sequence ID" value="MBE9375396.1"/>
    <property type="molecule type" value="Genomic_DNA"/>
</dbReference>
<dbReference type="RefSeq" id="WP_193928847.1">
    <property type="nucleotide sequence ID" value="NZ_JADEYC010000020.1"/>
</dbReference>
<organism evidence="4 5">
    <name type="scientific">Saccharopolyspora montiporae</name>
    <dbReference type="NCBI Taxonomy" id="2781240"/>
    <lineage>
        <taxon>Bacteria</taxon>
        <taxon>Bacillati</taxon>
        <taxon>Actinomycetota</taxon>
        <taxon>Actinomycetes</taxon>
        <taxon>Pseudonocardiales</taxon>
        <taxon>Pseudonocardiaceae</taxon>
        <taxon>Saccharopolyspora</taxon>
    </lineage>
</organism>
<dbReference type="AlphaFoldDB" id="A0A929FY54"/>
<dbReference type="SUPFAM" id="SSF89372">
    <property type="entry name" value="Fucose-specific lectin"/>
    <property type="match status" value="1"/>
</dbReference>